<name>A0A2K1YUD7_POPTR</name>
<evidence type="ECO:0000313" key="3">
    <source>
        <dbReference type="Proteomes" id="UP000006729"/>
    </source>
</evidence>
<dbReference type="Proteomes" id="UP000006729">
    <property type="component" value="Chromosome 10"/>
</dbReference>
<sequence length="75" mass="9085">MHAWLSRKHFSPNGFSGSLVMFMDIQMTLGMYFILVLYFCLMVFEYRFLVYFKDCIDQEAGTEYYYLYPRSKSSR</sequence>
<keyword evidence="1" id="KW-0472">Membrane</keyword>
<evidence type="ECO:0000313" key="2">
    <source>
        <dbReference type="EMBL" id="PNT16638.1"/>
    </source>
</evidence>
<dbReference type="AlphaFoldDB" id="A0A2K1YUD7"/>
<proteinExistence type="predicted"/>
<organism evidence="2 3">
    <name type="scientific">Populus trichocarpa</name>
    <name type="common">Western balsam poplar</name>
    <name type="synonym">Populus balsamifera subsp. trichocarpa</name>
    <dbReference type="NCBI Taxonomy" id="3694"/>
    <lineage>
        <taxon>Eukaryota</taxon>
        <taxon>Viridiplantae</taxon>
        <taxon>Streptophyta</taxon>
        <taxon>Embryophyta</taxon>
        <taxon>Tracheophyta</taxon>
        <taxon>Spermatophyta</taxon>
        <taxon>Magnoliopsida</taxon>
        <taxon>eudicotyledons</taxon>
        <taxon>Gunneridae</taxon>
        <taxon>Pentapetalae</taxon>
        <taxon>rosids</taxon>
        <taxon>fabids</taxon>
        <taxon>Malpighiales</taxon>
        <taxon>Salicaceae</taxon>
        <taxon>Saliceae</taxon>
        <taxon>Populus</taxon>
    </lineage>
</organism>
<accession>A0A2K1YUD7</accession>
<feature type="transmembrane region" description="Helical" evidence="1">
    <location>
        <begin position="20"/>
        <end position="44"/>
    </location>
</feature>
<dbReference type="EMBL" id="CM009299">
    <property type="protein sequence ID" value="PNT16638.1"/>
    <property type="molecule type" value="Genomic_DNA"/>
</dbReference>
<protein>
    <submittedName>
        <fullName evidence="2">Uncharacterized protein</fullName>
    </submittedName>
</protein>
<dbReference type="InParanoid" id="A0A2K1YUD7"/>
<keyword evidence="1" id="KW-1133">Transmembrane helix</keyword>
<keyword evidence="1" id="KW-0812">Transmembrane</keyword>
<evidence type="ECO:0000256" key="1">
    <source>
        <dbReference type="SAM" id="Phobius"/>
    </source>
</evidence>
<gene>
    <name evidence="2" type="ORF">POPTR_010G151900</name>
</gene>
<keyword evidence="3" id="KW-1185">Reference proteome</keyword>
<reference evidence="2 3" key="1">
    <citation type="journal article" date="2006" name="Science">
        <title>The genome of black cottonwood, Populus trichocarpa (Torr. &amp; Gray).</title>
        <authorList>
            <person name="Tuskan G.A."/>
            <person name="Difazio S."/>
            <person name="Jansson S."/>
            <person name="Bohlmann J."/>
            <person name="Grigoriev I."/>
            <person name="Hellsten U."/>
            <person name="Putnam N."/>
            <person name="Ralph S."/>
            <person name="Rombauts S."/>
            <person name="Salamov A."/>
            <person name="Schein J."/>
            <person name="Sterck L."/>
            <person name="Aerts A."/>
            <person name="Bhalerao R.R."/>
            <person name="Bhalerao R.P."/>
            <person name="Blaudez D."/>
            <person name="Boerjan W."/>
            <person name="Brun A."/>
            <person name="Brunner A."/>
            <person name="Busov V."/>
            <person name="Campbell M."/>
            <person name="Carlson J."/>
            <person name="Chalot M."/>
            <person name="Chapman J."/>
            <person name="Chen G.L."/>
            <person name="Cooper D."/>
            <person name="Coutinho P.M."/>
            <person name="Couturier J."/>
            <person name="Covert S."/>
            <person name="Cronk Q."/>
            <person name="Cunningham R."/>
            <person name="Davis J."/>
            <person name="Degroeve S."/>
            <person name="Dejardin A."/>
            <person name="Depamphilis C."/>
            <person name="Detter J."/>
            <person name="Dirks B."/>
            <person name="Dubchak I."/>
            <person name="Duplessis S."/>
            <person name="Ehlting J."/>
            <person name="Ellis B."/>
            <person name="Gendler K."/>
            <person name="Goodstein D."/>
            <person name="Gribskov M."/>
            <person name="Grimwood J."/>
            <person name="Groover A."/>
            <person name="Gunter L."/>
            <person name="Hamberger B."/>
            <person name="Heinze B."/>
            <person name="Helariutta Y."/>
            <person name="Henrissat B."/>
            <person name="Holligan D."/>
            <person name="Holt R."/>
            <person name="Huang W."/>
            <person name="Islam-Faridi N."/>
            <person name="Jones S."/>
            <person name="Jones-Rhoades M."/>
            <person name="Jorgensen R."/>
            <person name="Joshi C."/>
            <person name="Kangasjarvi J."/>
            <person name="Karlsson J."/>
            <person name="Kelleher C."/>
            <person name="Kirkpatrick R."/>
            <person name="Kirst M."/>
            <person name="Kohler A."/>
            <person name="Kalluri U."/>
            <person name="Larimer F."/>
            <person name="Leebens-Mack J."/>
            <person name="Leple J.C."/>
            <person name="Locascio P."/>
            <person name="Lou Y."/>
            <person name="Lucas S."/>
            <person name="Martin F."/>
            <person name="Montanini B."/>
            <person name="Napoli C."/>
            <person name="Nelson D.R."/>
            <person name="Nelson C."/>
            <person name="Nieminen K."/>
            <person name="Nilsson O."/>
            <person name="Pereda V."/>
            <person name="Peter G."/>
            <person name="Philippe R."/>
            <person name="Pilate G."/>
            <person name="Poliakov A."/>
            <person name="Razumovskaya J."/>
            <person name="Richardson P."/>
            <person name="Rinaldi C."/>
            <person name="Ritland K."/>
            <person name="Rouze P."/>
            <person name="Ryaboy D."/>
            <person name="Schmutz J."/>
            <person name="Schrader J."/>
            <person name="Segerman B."/>
            <person name="Shin H."/>
            <person name="Siddiqui A."/>
            <person name="Sterky F."/>
            <person name="Terry A."/>
            <person name="Tsai C.J."/>
            <person name="Uberbacher E."/>
            <person name="Unneberg P."/>
            <person name="Vahala J."/>
            <person name="Wall K."/>
            <person name="Wessler S."/>
            <person name="Yang G."/>
            <person name="Yin T."/>
            <person name="Douglas C."/>
            <person name="Marra M."/>
            <person name="Sandberg G."/>
            <person name="Van de Peer Y."/>
            <person name="Rokhsar D."/>
        </authorList>
    </citation>
    <scope>NUCLEOTIDE SEQUENCE [LARGE SCALE GENOMIC DNA]</scope>
    <source>
        <strain evidence="3">cv. Nisqually</strain>
    </source>
</reference>